<evidence type="ECO:0000313" key="3">
    <source>
        <dbReference type="EMBL" id="ATX76606.1"/>
    </source>
</evidence>
<evidence type="ECO:0000256" key="2">
    <source>
        <dbReference type="ARBA" id="ARBA00037999"/>
    </source>
</evidence>
<dbReference type="Pfam" id="PF01041">
    <property type="entry name" value="DegT_DnrJ_EryC1"/>
    <property type="match status" value="1"/>
</dbReference>
<dbReference type="SUPFAM" id="SSF53383">
    <property type="entry name" value="PLP-dependent transferases"/>
    <property type="match status" value="1"/>
</dbReference>
<dbReference type="Gene3D" id="3.40.640.10">
    <property type="entry name" value="Type I PLP-dependent aspartate aminotransferase-like (Major domain)"/>
    <property type="match status" value="1"/>
</dbReference>
<dbReference type="InterPro" id="IPR015424">
    <property type="entry name" value="PyrdxlP-dep_Trfase"/>
</dbReference>
<keyword evidence="3" id="KW-0167">Capsid protein</keyword>
<keyword evidence="1" id="KW-0663">Pyridoxal phosphate</keyword>
<name>A0A2K8KUN8_9GAMM</name>
<dbReference type="RefSeq" id="WP_227003793.1">
    <property type="nucleotide sequence ID" value="NZ_CP011797.1"/>
</dbReference>
<dbReference type="InterPro" id="IPR000653">
    <property type="entry name" value="DegT/StrS_aminotransferase"/>
</dbReference>
<gene>
    <name evidence="3" type="ORF">REIFOR_01460</name>
</gene>
<dbReference type="AlphaFoldDB" id="A0A2K8KUN8"/>
<sequence>MDPERVNLFLTVVKIKVFFIRLSWSTGKVGTYPIIRKILTIIHYGRQGTCDADIEAVIDVLKSNFLTQGPKVPEFEKASTSITGARHALAMNSATSALHAACLALGLGKGDILWTTPVTFVASANYSTYILLVYPSDRIKGIRKAGDLCGFSRFKVPVNRVSATGRLED</sequence>
<keyword evidence="3" id="KW-0946">Virion</keyword>
<comment type="similarity">
    <text evidence="2">Belongs to the DegT/DnrJ/EryC1 family.</text>
</comment>
<organism evidence="3 4">
    <name type="scientific">Reinekea forsetii</name>
    <dbReference type="NCBI Taxonomy" id="1336806"/>
    <lineage>
        <taxon>Bacteria</taxon>
        <taxon>Pseudomonadati</taxon>
        <taxon>Pseudomonadota</taxon>
        <taxon>Gammaproteobacteria</taxon>
        <taxon>Oceanospirillales</taxon>
        <taxon>Saccharospirillaceae</taxon>
        <taxon>Reinekea</taxon>
    </lineage>
</organism>
<dbReference type="EMBL" id="CP011797">
    <property type="protein sequence ID" value="ATX76606.1"/>
    <property type="molecule type" value="Genomic_DNA"/>
</dbReference>
<reference evidence="3 4" key="1">
    <citation type="journal article" date="2017" name="Environ. Microbiol.">
        <title>Genomic and physiological analyses of 'Reinekea forsetii' reveal a versatile opportunistic lifestyle during spring algae blooms.</title>
        <authorList>
            <person name="Avci B."/>
            <person name="Hahnke R.L."/>
            <person name="Chafee M."/>
            <person name="Fischer T."/>
            <person name="Gruber-Vodicka H."/>
            <person name="Tegetmeyer H.E."/>
            <person name="Harder J."/>
            <person name="Fuchs B.M."/>
            <person name="Amann R.I."/>
            <person name="Teeling H."/>
        </authorList>
    </citation>
    <scope>NUCLEOTIDE SEQUENCE [LARGE SCALE GENOMIC DNA]</scope>
    <source>
        <strain evidence="3 4">Hel1_31_D35</strain>
    </source>
</reference>
<dbReference type="KEGG" id="rfo:REIFOR_01460"/>
<dbReference type="InterPro" id="IPR015421">
    <property type="entry name" value="PyrdxlP-dep_Trfase_major"/>
</dbReference>
<keyword evidence="4" id="KW-1185">Reference proteome</keyword>
<protein>
    <submittedName>
        <fullName evidence="3">Spore coat protein</fullName>
    </submittedName>
</protein>
<evidence type="ECO:0000313" key="4">
    <source>
        <dbReference type="Proteomes" id="UP000229757"/>
    </source>
</evidence>
<accession>A0A2K8KUN8</accession>
<dbReference type="Proteomes" id="UP000229757">
    <property type="component" value="Chromosome"/>
</dbReference>
<evidence type="ECO:0000256" key="1">
    <source>
        <dbReference type="ARBA" id="ARBA00022898"/>
    </source>
</evidence>
<dbReference type="PANTHER" id="PTHR30244">
    <property type="entry name" value="TRANSAMINASE"/>
    <property type="match status" value="1"/>
</dbReference>
<dbReference type="PANTHER" id="PTHR30244:SF34">
    <property type="entry name" value="DTDP-4-AMINO-4,6-DIDEOXYGALACTOSE TRANSAMINASE"/>
    <property type="match status" value="1"/>
</dbReference>
<dbReference type="GO" id="GO:0008483">
    <property type="term" value="F:transaminase activity"/>
    <property type="evidence" value="ECO:0007669"/>
    <property type="project" value="TreeGrafter"/>
</dbReference>
<proteinExistence type="inferred from homology"/>
<dbReference type="GO" id="GO:0030170">
    <property type="term" value="F:pyridoxal phosphate binding"/>
    <property type="evidence" value="ECO:0007669"/>
    <property type="project" value="TreeGrafter"/>
</dbReference>
<dbReference type="GO" id="GO:0000271">
    <property type="term" value="P:polysaccharide biosynthetic process"/>
    <property type="evidence" value="ECO:0007669"/>
    <property type="project" value="TreeGrafter"/>
</dbReference>